<evidence type="ECO:0000256" key="17">
    <source>
        <dbReference type="ARBA" id="ARBA00081169"/>
    </source>
</evidence>
<dbReference type="SFLD" id="SFLDF00284">
    <property type="entry name" value="tRNA_wybutosine-synthesizing"/>
    <property type="match status" value="1"/>
</dbReference>
<comment type="similarity">
    <text evidence="3">Belongs to the TYW1 family.</text>
</comment>
<dbReference type="InterPro" id="IPR034556">
    <property type="entry name" value="tRNA_wybutosine-synthase"/>
</dbReference>
<evidence type="ECO:0000256" key="3">
    <source>
        <dbReference type="ARBA" id="ARBA00010115"/>
    </source>
</evidence>
<keyword evidence="19" id="KW-0812">Transmembrane</keyword>
<evidence type="ECO:0000256" key="10">
    <source>
        <dbReference type="ARBA" id="ARBA00022741"/>
    </source>
</evidence>
<dbReference type="Pfam" id="PF04055">
    <property type="entry name" value="Radical_SAM"/>
    <property type="match status" value="1"/>
</dbReference>
<feature type="domain" description="Flavodoxin-like" evidence="20">
    <location>
        <begin position="96"/>
        <end position="249"/>
    </location>
</feature>
<evidence type="ECO:0000256" key="11">
    <source>
        <dbReference type="ARBA" id="ARBA00023004"/>
    </source>
</evidence>
<comment type="function">
    <text evidence="14">Probable component of the wybutosine biosynthesis pathway. Wybutosine is a hyper modified guanosine with a tricyclic base found at the 3'-position adjacent to the anticodon of eukaryotic phenylalanine tRNA. Catalyzes the condensation of N-methylguanine with 2 carbon atoms from pyruvate to form the tricyclic 4-demethylwyosine, an intermediate in wybutosine biosynthesis.</text>
</comment>
<evidence type="ECO:0000256" key="6">
    <source>
        <dbReference type="ARBA" id="ARBA00022485"/>
    </source>
</evidence>
<name>A0A7R9BXB0_9CRUS</name>
<comment type="cofactor">
    <cofactor evidence="1">
        <name>[4Fe-4S] cluster</name>
        <dbReference type="ChEBI" id="CHEBI:49883"/>
    </cofactor>
</comment>
<keyword evidence="19" id="KW-0472">Membrane</keyword>
<dbReference type="InterPro" id="IPR008254">
    <property type="entry name" value="Flavodoxin/NO_synth"/>
</dbReference>
<evidence type="ECO:0000256" key="8">
    <source>
        <dbReference type="ARBA" id="ARBA00022694"/>
    </source>
</evidence>
<evidence type="ECO:0000256" key="19">
    <source>
        <dbReference type="SAM" id="Phobius"/>
    </source>
</evidence>
<dbReference type="InterPro" id="IPR001094">
    <property type="entry name" value="Flavdoxin-like"/>
</dbReference>
<dbReference type="Pfam" id="PF08608">
    <property type="entry name" value="Wyosine_form"/>
    <property type="match status" value="1"/>
</dbReference>
<keyword evidence="10" id="KW-0547">Nucleotide-binding</keyword>
<evidence type="ECO:0000256" key="16">
    <source>
        <dbReference type="ARBA" id="ARBA00078095"/>
    </source>
</evidence>
<evidence type="ECO:0000256" key="15">
    <source>
        <dbReference type="ARBA" id="ARBA00049466"/>
    </source>
</evidence>
<evidence type="ECO:0000256" key="4">
    <source>
        <dbReference type="ARBA" id="ARBA00012821"/>
    </source>
</evidence>
<evidence type="ECO:0000256" key="13">
    <source>
        <dbReference type="ARBA" id="ARBA00023239"/>
    </source>
</evidence>
<dbReference type="SUPFAM" id="SSF102114">
    <property type="entry name" value="Radical SAM enzymes"/>
    <property type="match status" value="1"/>
</dbReference>
<dbReference type="EMBL" id="CAJPEX010003172">
    <property type="protein sequence ID" value="CAG0921943.1"/>
    <property type="molecule type" value="Genomic_DNA"/>
</dbReference>
<dbReference type="FunFam" id="3.20.20.70:FF:000196">
    <property type="entry name" value="S-adenosyl-L-methionine-dependent tRNA 4-demethylwyosine synthase"/>
    <property type="match status" value="1"/>
</dbReference>
<dbReference type="Pfam" id="PF00258">
    <property type="entry name" value="Flavodoxin_1"/>
    <property type="match status" value="1"/>
</dbReference>
<organism evidence="22">
    <name type="scientific">Notodromas monacha</name>
    <dbReference type="NCBI Taxonomy" id="399045"/>
    <lineage>
        <taxon>Eukaryota</taxon>
        <taxon>Metazoa</taxon>
        <taxon>Ecdysozoa</taxon>
        <taxon>Arthropoda</taxon>
        <taxon>Crustacea</taxon>
        <taxon>Oligostraca</taxon>
        <taxon>Ostracoda</taxon>
        <taxon>Podocopa</taxon>
        <taxon>Podocopida</taxon>
        <taxon>Cypridocopina</taxon>
        <taxon>Cypridoidea</taxon>
        <taxon>Cyprididae</taxon>
        <taxon>Notodromas</taxon>
    </lineage>
</organism>
<evidence type="ECO:0000313" key="23">
    <source>
        <dbReference type="Proteomes" id="UP000678499"/>
    </source>
</evidence>
<dbReference type="Gene3D" id="3.40.50.360">
    <property type="match status" value="1"/>
</dbReference>
<evidence type="ECO:0000256" key="12">
    <source>
        <dbReference type="ARBA" id="ARBA00023014"/>
    </source>
</evidence>
<evidence type="ECO:0000313" key="22">
    <source>
        <dbReference type="EMBL" id="CAD7281791.1"/>
    </source>
</evidence>
<dbReference type="CDD" id="cd01335">
    <property type="entry name" value="Radical_SAM"/>
    <property type="match status" value="1"/>
</dbReference>
<dbReference type="EC" id="4.1.3.44" evidence="4"/>
<evidence type="ECO:0000256" key="9">
    <source>
        <dbReference type="ARBA" id="ARBA00022723"/>
    </source>
</evidence>
<keyword evidence="12" id="KW-0411">Iron-sulfur</keyword>
<dbReference type="InterPro" id="IPR058240">
    <property type="entry name" value="rSAM_sf"/>
</dbReference>
<dbReference type="SFLD" id="SFLDG01071">
    <property type="entry name" value="tRNA_wybutosine-synthesizing"/>
    <property type="match status" value="1"/>
</dbReference>
<keyword evidence="19" id="KW-1133">Transmembrane helix</keyword>
<sequence>MLAVSWVFATGWTPFLIALILVVVSFVRSRKEVKIEAPELVQVPKEEPLQVPKKEQLLEAEKDEVKASKTKKCCSGGGCCSNKEKTHDVMGEVSEVQVFYGTESGTAEKFAEQLVERVGALGVEVSLINMKDHDPETLSLLQDKTRVCLFVIPTYEENEPPETAAWFCKWIRDAAQDFRVSKSLLANFQFAVFGLGDSAYGEDRFCVVAKWLSSSFEELGASRLVSTMFHDLSKANAEQDFDKWTGNVIKKLFPDRESKDKKCGCNEEEKVVEVVDSSADEQEDEGSALQDLEDLGNIMELLKKSKEQKMDQESKEMITPALRQALTKQGYKLIGTHSGVKLCRWTKSMLRGRGGCYKHTFYGIESHRCMETTPSLACANKCVFCWRHQTNPVGTEWKWAMDPPDMILSEALEKHAKMINEFKGVPGVIVDRFQEGMSPKHCALSLVGEPIMYPEIDKYLRLLHSKGISSFLVTNAQFPDAIRSVSPVTQLYVSVDASTKQELKRIDRPLFRDFWDRFLNSLKALKDKKQRTVYRLTLVKSWNAEEIDGYVNLVALGNPDFIEIKGVTYCGTSKNSALTMENVPWHEEVVTFVKGLVEKLPEYEIACEHEHSNCVLVAHKKFFRDGKWMTWIDYEKFHELMRSFYESDGKLAFSSEDYMAPTPDWAVFGATEQGFDPAETRTNRKKRETAGVGLYGGHTFEMMRNVTALVGKNSNLRVYLVALTDPWSAEKALEYEHPHQHSVVLEGKISLLLMPQSLLSLEFHSTKNGNSTKYSLKLIGFVQLLQAVPRKSILQNLSTMGKTGQNVGRLVS</sequence>
<evidence type="ECO:0000256" key="1">
    <source>
        <dbReference type="ARBA" id="ARBA00001966"/>
    </source>
</evidence>
<dbReference type="GO" id="GO:0010181">
    <property type="term" value="F:FMN binding"/>
    <property type="evidence" value="ECO:0007669"/>
    <property type="project" value="InterPro"/>
</dbReference>
<dbReference type="InterPro" id="IPR013917">
    <property type="entry name" value="tRNA_wybutosine-synth"/>
</dbReference>
<dbReference type="GO" id="GO:0102521">
    <property type="term" value="F:tRNA-4-demethylwyosine synthase activity"/>
    <property type="evidence" value="ECO:0007669"/>
    <property type="project" value="UniProtKB-EC"/>
</dbReference>
<keyword evidence="8" id="KW-0819">tRNA processing</keyword>
<proteinExistence type="inferred from homology"/>
<dbReference type="PANTHER" id="PTHR13930:SF0">
    <property type="entry name" value="S-ADENOSYL-L-METHIONINE-DEPENDENT TRNA 4-DEMETHYLWYOSINE SYNTHASE TYW1-RELATED"/>
    <property type="match status" value="1"/>
</dbReference>
<dbReference type="PROSITE" id="PS50902">
    <property type="entry name" value="FLAVODOXIN_LIKE"/>
    <property type="match status" value="1"/>
</dbReference>
<dbReference type="OrthoDB" id="271553at2759"/>
<dbReference type="InterPro" id="IPR013785">
    <property type="entry name" value="Aldolase_TIM"/>
</dbReference>
<dbReference type="PANTHER" id="PTHR13930">
    <property type="entry name" value="S-ADENOSYL-L-METHIONINE-DEPENDENT TRNA 4-DEMETHYLWYOSINE SYNTHASE"/>
    <property type="match status" value="1"/>
</dbReference>
<protein>
    <recommendedName>
        <fullName evidence="5">S-adenosyl-L-methionine-dependent tRNA 4-demethylwyosine synthase TYW1</fullName>
        <ecNumber evidence="4">4.1.3.44</ecNumber>
    </recommendedName>
    <alternativeName>
        <fullName evidence="18">Radical S-adenosyl methionine and flavodoxin domain-containing protein 1</fullName>
    </alternativeName>
    <alternativeName>
        <fullName evidence="16">tRNA wybutosine-synthesizing protein 1 homolog</fullName>
    </alternativeName>
    <alternativeName>
        <fullName evidence="17">tRNA-yW-synthesizing protein</fullName>
    </alternativeName>
</protein>
<evidence type="ECO:0000256" key="5">
    <source>
        <dbReference type="ARBA" id="ARBA00017596"/>
    </source>
</evidence>
<evidence type="ECO:0000259" key="21">
    <source>
        <dbReference type="PROSITE" id="PS51918"/>
    </source>
</evidence>
<dbReference type="UniPathway" id="UPA00375"/>
<dbReference type="EMBL" id="OA885209">
    <property type="protein sequence ID" value="CAD7281791.1"/>
    <property type="molecule type" value="Genomic_DNA"/>
</dbReference>
<feature type="domain" description="Radical SAM core" evidence="21">
    <location>
        <begin position="362"/>
        <end position="606"/>
    </location>
</feature>
<dbReference type="GO" id="GO:0051539">
    <property type="term" value="F:4 iron, 4 sulfur cluster binding"/>
    <property type="evidence" value="ECO:0007669"/>
    <property type="project" value="UniProtKB-KW"/>
</dbReference>
<feature type="transmembrane region" description="Helical" evidence="19">
    <location>
        <begin position="6"/>
        <end position="27"/>
    </location>
</feature>
<comment type="catalytic activity">
    <reaction evidence="15">
        <text>N(1)-methylguanosine(37) in tRNA(Phe) + pyruvate + S-adenosyl-L-methionine = 4-demethylwyosine(37) in tRNA(Phe) + 5'-deoxyadenosine + L-methionine + CO2 + H2O</text>
        <dbReference type="Rhea" id="RHEA:36347"/>
        <dbReference type="Rhea" id="RHEA-COMP:10164"/>
        <dbReference type="Rhea" id="RHEA-COMP:10165"/>
        <dbReference type="ChEBI" id="CHEBI:15361"/>
        <dbReference type="ChEBI" id="CHEBI:15377"/>
        <dbReference type="ChEBI" id="CHEBI:16526"/>
        <dbReference type="ChEBI" id="CHEBI:17319"/>
        <dbReference type="ChEBI" id="CHEBI:57844"/>
        <dbReference type="ChEBI" id="CHEBI:59789"/>
        <dbReference type="ChEBI" id="CHEBI:64315"/>
        <dbReference type="ChEBI" id="CHEBI:73542"/>
        <dbReference type="EC" id="4.1.3.44"/>
    </reaction>
</comment>
<comment type="pathway">
    <text evidence="2">tRNA modification; wybutosine-tRNA(Phe) biosynthesis.</text>
</comment>
<dbReference type="Proteomes" id="UP000678499">
    <property type="component" value="Unassembled WGS sequence"/>
</dbReference>
<dbReference type="GO" id="GO:0046872">
    <property type="term" value="F:metal ion binding"/>
    <property type="evidence" value="ECO:0007669"/>
    <property type="project" value="UniProtKB-KW"/>
</dbReference>
<keyword evidence="13" id="KW-0456">Lyase</keyword>
<dbReference type="PROSITE" id="PS51918">
    <property type="entry name" value="RADICAL_SAM"/>
    <property type="match status" value="1"/>
</dbReference>
<evidence type="ECO:0000256" key="2">
    <source>
        <dbReference type="ARBA" id="ARBA00004797"/>
    </source>
</evidence>
<dbReference type="SUPFAM" id="SSF52218">
    <property type="entry name" value="Flavoproteins"/>
    <property type="match status" value="1"/>
</dbReference>
<accession>A0A7R9BXB0</accession>
<dbReference type="GO" id="GO:0031591">
    <property type="term" value="P:wybutosine biosynthetic process"/>
    <property type="evidence" value="ECO:0007669"/>
    <property type="project" value="TreeGrafter"/>
</dbReference>
<keyword evidence="9" id="KW-0479">Metal-binding</keyword>
<reference evidence="22" key="1">
    <citation type="submission" date="2020-11" db="EMBL/GenBank/DDBJ databases">
        <authorList>
            <person name="Tran Van P."/>
        </authorList>
    </citation>
    <scope>NUCLEOTIDE SEQUENCE</scope>
</reference>
<dbReference type="InterPro" id="IPR007197">
    <property type="entry name" value="rSAM"/>
</dbReference>
<dbReference type="Gene3D" id="3.20.20.70">
    <property type="entry name" value="Aldolase class I"/>
    <property type="match status" value="1"/>
</dbReference>
<dbReference type="SFLD" id="SFLDS00029">
    <property type="entry name" value="Radical_SAM"/>
    <property type="match status" value="1"/>
</dbReference>
<dbReference type="AlphaFoldDB" id="A0A7R9BXB0"/>
<evidence type="ECO:0000256" key="7">
    <source>
        <dbReference type="ARBA" id="ARBA00022691"/>
    </source>
</evidence>
<gene>
    <name evidence="22" type="ORF">NMOB1V02_LOCUS9427</name>
</gene>
<keyword evidence="23" id="KW-1185">Reference proteome</keyword>
<dbReference type="InterPro" id="IPR029039">
    <property type="entry name" value="Flavoprotein-like_sf"/>
</dbReference>
<evidence type="ECO:0000256" key="14">
    <source>
        <dbReference type="ARBA" id="ARBA00025368"/>
    </source>
</evidence>
<keyword evidence="7" id="KW-0949">S-adenosyl-L-methionine</keyword>
<evidence type="ECO:0000256" key="18">
    <source>
        <dbReference type="ARBA" id="ARBA00082357"/>
    </source>
</evidence>
<keyword evidence="6" id="KW-0004">4Fe-4S</keyword>
<evidence type="ECO:0000259" key="20">
    <source>
        <dbReference type="PROSITE" id="PS50902"/>
    </source>
</evidence>
<dbReference type="PRINTS" id="PR00369">
    <property type="entry name" value="FLAVODOXIN"/>
</dbReference>
<keyword evidence="11" id="KW-0408">Iron</keyword>